<gene>
    <name evidence="18" type="ORF">GRI91_10220</name>
</gene>
<dbReference type="PROSITE" id="PS50113">
    <property type="entry name" value="PAC"/>
    <property type="match status" value="2"/>
</dbReference>
<sequence>MEPHEHYTALVESSDDAIVAKDLDGIIVSWNPASERIFGYSADEIIGKSIQILLPPERLDEEREIMARIRAGERVRQFMSERLHKDGTVVPVSLTVSPVRNAKGEIIGASKIARDATEYIARDKRLRESEQRFRMLAENISQLAWISDSEGNLSWYNRRWYDYTGTTLEEMKGLGWTKVHHPDHVDRVVKHFRDSLTKGEVWEDTFPLRSRHGDFRWYLSRAKPIRNAEGEIIQWFGTNTDITEQREQAEQIRLLLMEVNHRSKNMLTTVQALARRTARSSENFIERFEERVSSLAVNQDILVRRAWRDVPVDELVHLQLRFLEEAPGELTFDGPQCALTPRAAEVIGMALHELATNSLKYGALSSDEGQVHISWEHDTAGQGDFLIVWTESGGPPVEPPTRTGFGSKLIEDVPRHNLSAEVELDYARDGLKWSLRGSNSLIARHSSDDSAPLPL</sequence>
<comment type="caution">
    <text evidence="18">The sequence shown here is derived from an EMBL/GenBank/DDBJ whole genome shotgun (WGS) entry which is preliminary data.</text>
</comment>
<name>A0A6I4T8D9_9SPHN</name>
<accession>A0A6I4T8D9</accession>
<dbReference type="GO" id="GO:0004673">
    <property type="term" value="F:protein histidine kinase activity"/>
    <property type="evidence" value="ECO:0007669"/>
    <property type="project" value="UniProtKB-EC"/>
</dbReference>
<dbReference type="InterPro" id="IPR036890">
    <property type="entry name" value="HATPase_C_sf"/>
</dbReference>
<dbReference type="InterPro" id="IPR011102">
    <property type="entry name" value="Sig_transdc_His_kinase_HWE"/>
</dbReference>
<evidence type="ECO:0000313" key="18">
    <source>
        <dbReference type="EMBL" id="MXO66130.1"/>
    </source>
</evidence>
<proteinExistence type="predicted"/>
<dbReference type="Pfam" id="PF00989">
    <property type="entry name" value="PAS"/>
    <property type="match status" value="1"/>
</dbReference>
<keyword evidence="9" id="KW-0677">Repeat</keyword>
<dbReference type="GO" id="GO:0005524">
    <property type="term" value="F:ATP binding"/>
    <property type="evidence" value="ECO:0007669"/>
    <property type="project" value="UniProtKB-KW"/>
</dbReference>
<keyword evidence="13" id="KW-0157">Chromophore</keyword>
<dbReference type="SMART" id="SM00911">
    <property type="entry name" value="HWE_HK"/>
    <property type="match status" value="1"/>
</dbReference>
<dbReference type="SUPFAM" id="SSF55874">
    <property type="entry name" value="ATPase domain of HSP90 chaperone/DNA topoisomerase II/histidine kinase"/>
    <property type="match status" value="1"/>
</dbReference>
<dbReference type="InterPro" id="IPR000700">
    <property type="entry name" value="PAS-assoc_C"/>
</dbReference>
<keyword evidence="19" id="KW-1185">Reference proteome</keyword>
<dbReference type="PANTHER" id="PTHR41523:SF8">
    <property type="entry name" value="ETHYLENE RESPONSE SENSOR PROTEIN"/>
    <property type="match status" value="1"/>
</dbReference>
<keyword evidence="3" id="KW-0600">Photoreceptor protein</keyword>
<keyword evidence="7" id="KW-0288">FMN</keyword>
<dbReference type="GO" id="GO:0009881">
    <property type="term" value="F:photoreceptor activity"/>
    <property type="evidence" value="ECO:0007669"/>
    <property type="project" value="UniProtKB-KW"/>
</dbReference>
<evidence type="ECO:0000256" key="14">
    <source>
        <dbReference type="ARBA" id="ARBA00023026"/>
    </source>
</evidence>
<dbReference type="InterPro" id="IPR013767">
    <property type="entry name" value="PAS_fold"/>
</dbReference>
<dbReference type="PANTHER" id="PTHR41523">
    <property type="entry name" value="TWO-COMPONENT SYSTEM SENSOR PROTEIN"/>
    <property type="match status" value="1"/>
</dbReference>
<evidence type="ECO:0000256" key="13">
    <source>
        <dbReference type="ARBA" id="ARBA00022991"/>
    </source>
</evidence>
<dbReference type="AlphaFoldDB" id="A0A6I4T8D9"/>
<dbReference type="OrthoDB" id="136506at2"/>
<keyword evidence="8" id="KW-0808">Transferase</keyword>
<evidence type="ECO:0000256" key="7">
    <source>
        <dbReference type="ARBA" id="ARBA00022643"/>
    </source>
</evidence>
<dbReference type="EC" id="2.7.13.3" evidence="2"/>
<organism evidence="18 19">
    <name type="scientific">Altericroceibacterium endophyticum</name>
    <dbReference type="NCBI Taxonomy" id="1808508"/>
    <lineage>
        <taxon>Bacteria</taxon>
        <taxon>Pseudomonadati</taxon>
        <taxon>Pseudomonadota</taxon>
        <taxon>Alphaproteobacteria</taxon>
        <taxon>Sphingomonadales</taxon>
        <taxon>Erythrobacteraceae</taxon>
        <taxon>Altericroceibacterium</taxon>
    </lineage>
</organism>
<evidence type="ECO:0000256" key="6">
    <source>
        <dbReference type="ARBA" id="ARBA00022630"/>
    </source>
</evidence>
<protein>
    <recommendedName>
        <fullName evidence="2">histidine kinase</fullName>
        <ecNumber evidence="2">2.7.13.3</ecNumber>
    </recommendedName>
</protein>
<evidence type="ECO:0000313" key="19">
    <source>
        <dbReference type="Proteomes" id="UP000438476"/>
    </source>
</evidence>
<evidence type="ECO:0000256" key="11">
    <source>
        <dbReference type="ARBA" id="ARBA00022777"/>
    </source>
</evidence>
<evidence type="ECO:0000256" key="3">
    <source>
        <dbReference type="ARBA" id="ARBA00022543"/>
    </source>
</evidence>
<keyword evidence="11" id="KW-0418">Kinase</keyword>
<dbReference type="Pfam" id="PF07536">
    <property type="entry name" value="HWE_HK"/>
    <property type="match status" value="1"/>
</dbReference>
<evidence type="ECO:0000259" key="16">
    <source>
        <dbReference type="PROSITE" id="PS50112"/>
    </source>
</evidence>
<feature type="domain" description="PAS" evidence="16">
    <location>
        <begin position="129"/>
        <end position="199"/>
    </location>
</feature>
<keyword evidence="15" id="KW-0675">Receptor</keyword>
<reference evidence="18 19" key="1">
    <citation type="submission" date="2019-12" db="EMBL/GenBank/DDBJ databases">
        <title>Genomic-based taxomic classification of the family Erythrobacteraceae.</title>
        <authorList>
            <person name="Xu L."/>
        </authorList>
    </citation>
    <scope>NUCLEOTIDE SEQUENCE [LARGE SCALE GENOMIC DNA]</scope>
    <source>
        <strain evidence="18 19">LMG 29518</strain>
    </source>
</reference>
<dbReference type="EMBL" id="WTYT01000004">
    <property type="protein sequence ID" value="MXO66130.1"/>
    <property type="molecule type" value="Genomic_DNA"/>
</dbReference>
<dbReference type="InterPro" id="IPR001610">
    <property type="entry name" value="PAC"/>
</dbReference>
<dbReference type="NCBIfam" id="TIGR00229">
    <property type="entry name" value="sensory_box"/>
    <property type="match status" value="2"/>
</dbReference>
<evidence type="ECO:0000256" key="8">
    <source>
        <dbReference type="ARBA" id="ARBA00022679"/>
    </source>
</evidence>
<keyword evidence="4" id="KW-0597">Phosphoprotein</keyword>
<evidence type="ECO:0000256" key="4">
    <source>
        <dbReference type="ARBA" id="ARBA00022553"/>
    </source>
</evidence>
<dbReference type="InterPro" id="IPR000014">
    <property type="entry name" value="PAS"/>
</dbReference>
<dbReference type="Gene3D" id="3.30.565.10">
    <property type="entry name" value="Histidine kinase-like ATPase, C-terminal domain"/>
    <property type="match status" value="1"/>
</dbReference>
<dbReference type="InterPro" id="IPR035965">
    <property type="entry name" value="PAS-like_dom_sf"/>
</dbReference>
<dbReference type="FunFam" id="3.30.450.20:FF:000099">
    <property type="entry name" value="Sensory box sensor histidine kinase"/>
    <property type="match status" value="1"/>
</dbReference>
<feature type="domain" description="PAS" evidence="16">
    <location>
        <begin position="3"/>
        <end position="73"/>
    </location>
</feature>
<dbReference type="PROSITE" id="PS50112">
    <property type="entry name" value="PAS"/>
    <property type="match status" value="2"/>
</dbReference>
<dbReference type="Pfam" id="PF08447">
    <property type="entry name" value="PAS_3"/>
    <property type="match status" value="1"/>
</dbReference>
<dbReference type="SMART" id="SM00091">
    <property type="entry name" value="PAS"/>
    <property type="match status" value="2"/>
</dbReference>
<evidence type="ECO:0000256" key="10">
    <source>
        <dbReference type="ARBA" id="ARBA00022741"/>
    </source>
</evidence>
<evidence type="ECO:0000256" key="15">
    <source>
        <dbReference type="ARBA" id="ARBA00023170"/>
    </source>
</evidence>
<evidence type="ECO:0000256" key="5">
    <source>
        <dbReference type="ARBA" id="ARBA00022606"/>
    </source>
</evidence>
<evidence type="ECO:0000256" key="1">
    <source>
        <dbReference type="ARBA" id="ARBA00000085"/>
    </source>
</evidence>
<evidence type="ECO:0000256" key="9">
    <source>
        <dbReference type="ARBA" id="ARBA00022737"/>
    </source>
</evidence>
<dbReference type="RefSeq" id="WP_160736570.1">
    <property type="nucleotide sequence ID" value="NZ_WTYT01000004.1"/>
</dbReference>
<keyword evidence="5" id="KW-0716">Sensory transduction</keyword>
<keyword evidence="6" id="KW-0285">Flavoprotein</keyword>
<comment type="catalytic activity">
    <reaction evidence="1">
        <text>ATP + protein L-histidine = ADP + protein N-phospho-L-histidine.</text>
        <dbReference type="EC" id="2.7.13.3"/>
    </reaction>
</comment>
<keyword evidence="14" id="KW-0843">Virulence</keyword>
<keyword evidence="12" id="KW-0067">ATP-binding</keyword>
<dbReference type="InterPro" id="IPR013655">
    <property type="entry name" value="PAS_fold_3"/>
</dbReference>
<dbReference type="CDD" id="cd00130">
    <property type="entry name" value="PAS"/>
    <property type="match status" value="2"/>
</dbReference>
<feature type="domain" description="PAC" evidence="17">
    <location>
        <begin position="202"/>
        <end position="254"/>
    </location>
</feature>
<dbReference type="SMART" id="SM00086">
    <property type="entry name" value="PAC"/>
    <property type="match status" value="2"/>
</dbReference>
<dbReference type="Proteomes" id="UP000438476">
    <property type="component" value="Unassembled WGS sequence"/>
</dbReference>
<dbReference type="Gene3D" id="3.30.450.20">
    <property type="entry name" value="PAS domain"/>
    <property type="match status" value="2"/>
</dbReference>
<dbReference type="GO" id="GO:0006355">
    <property type="term" value="P:regulation of DNA-templated transcription"/>
    <property type="evidence" value="ECO:0007669"/>
    <property type="project" value="InterPro"/>
</dbReference>
<dbReference type="SUPFAM" id="SSF55785">
    <property type="entry name" value="PYP-like sensor domain (PAS domain)"/>
    <property type="match status" value="2"/>
</dbReference>
<feature type="domain" description="PAC" evidence="17">
    <location>
        <begin position="76"/>
        <end position="128"/>
    </location>
</feature>
<keyword evidence="10" id="KW-0547">Nucleotide-binding</keyword>
<evidence type="ECO:0000256" key="2">
    <source>
        <dbReference type="ARBA" id="ARBA00012438"/>
    </source>
</evidence>
<evidence type="ECO:0000259" key="17">
    <source>
        <dbReference type="PROSITE" id="PS50113"/>
    </source>
</evidence>
<evidence type="ECO:0000256" key="12">
    <source>
        <dbReference type="ARBA" id="ARBA00022840"/>
    </source>
</evidence>